<dbReference type="Pfam" id="PF14226">
    <property type="entry name" value="DIOX_N"/>
    <property type="match status" value="1"/>
</dbReference>
<dbReference type="Pfam" id="PF03171">
    <property type="entry name" value="2OG-FeII_Oxy"/>
    <property type="match status" value="1"/>
</dbReference>
<dbReference type="OrthoDB" id="288590at2759"/>
<keyword evidence="7" id="KW-1185">Reference proteome</keyword>
<dbReference type="EMBL" id="JADFTS010000005">
    <property type="protein sequence ID" value="KAF9605623.1"/>
    <property type="molecule type" value="Genomic_DNA"/>
</dbReference>
<dbReference type="AlphaFoldDB" id="A0A835HYE5"/>
<proteinExistence type="inferred from homology"/>
<dbReference type="SUPFAM" id="SSF51197">
    <property type="entry name" value="Clavaminate synthase-like"/>
    <property type="match status" value="1"/>
</dbReference>
<feature type="domain" description="Fe2OG dioxygenase" evidence="5">
    <location>
        <begin position="199"/>
        <end position="298"/>
    </location>
</feature>
<comment type="caution">
    <text evidence="6">The sequence shown here is derived from an EMBL/GenBank/DDBJ whole genome shotgun (WGS) entry which is preliminary data.</text>
</comment>
<dbReference type="GO" id="GO:0016491">
    <property type="term" value="F:oxidoreductase activity"/>
    <property type="evidence" value="ECO:0007669"/>
    <property type="project" value="UniProtKB-KW"/>
</dbReference>
<evidence type="ECO:0000313" key="7">
    <source>
        <dbReference type="Proteomes" id="UP000631114"/>
    </source>
</evidence>
<accession>A0A835HYE5</accession>
<protein>
    <recommendedName>
        <fullName evidence="5">Fe2OG dioxygenase domain-containing protein</fullName>
    </recommendedName>
</protein>
<organism evidence="6 7">
    <name type="scientific">Coptis chinensis</name>
    <dbReference type="NCBI Taxonomy" id="261450"/>
    <lineage>
        <taxon>Eukaryota</taxon>
        <taxon>Viridiplantae</taxon>
        <taxon>Streptophyta</taxon>
        <taxon>Embryophyta</taxon>
        <taxon>Tracheophyta</taxon>
        <taxon>Spermatophyta</taxon>
        <taxon>Magnoliopsida</taxon>
        <taxon>Ranunculales</taxon>
        <taxon>Ranunculaceae</taxon>
        <taxon>Coptidoideae</taxon>
        <taxon>Coptis</taxon>
    </lineage>
</organism>
<keyword evidence="2 4" id="KW-0479">Metal-binding</keyword>
<dbReference type="InterPro" id="IPR044861">
    <property type="entry name" value="IPNS-like_FE2OG_OXY"/>
</dbReference>
<dbReference type="InterPro" id="IPR005123">
    <property type="entry name" value="Oxoglu/Fe-dep_dioxygenase_dom"/>
</dbReference>
<dbReference type="GO" id="GO:0046872">
    <property type="term" value="F:metal ion binding"/>
    <property type="evidence" value="ECO:0007669"/>
    <property type="project" value="UniProtKB-KW"/>
</dbReference>
<evidence type="ECO:0000313" key="6">
    <source>
        <dbReference type="EMBL" id="KAF9605623.1"/>
    </source>
</evidence>
<evidence type="ECO:0000256" key="2">
    <source>
        <dbReference type="ARBA" id="ARBA00022723"/>
    </source>
</evidence>
<dbReference type="PROSITE" id="PS51471">
    <property type="entry name" value="FE2OG_OXY"/>
    <property type="match status" value="1"/>
</dbReference>
<dbReference type="InterPro" id="IPR050295">
    <property type="entry name" value="Plant_2OG-oxidoreductases"/>
</dbReference>
<name>A0A835HYE5_9MAGN</name>
<dbReference type="Gene3D" id="2.60.120.330">
    <property type="entry name" value="B-lactam Antibiotic, Isopenicillin N Synthase, Chain"/>
    <property type="match status" value="1"/>
</dbReference>
<gene>
    <name evidence="6" type="ORF">IFM89_017966</name>
</gene>
<evidence type="ECO:0000256" key="3">
    <source>
        <dbReference type="ARBA" id="ARBA00023004"/>
    </source>
</evidence>
<sequence>METLDSPSGVQKLISSDKNILTVHPKYLISDEEQQSLKQVTILPYVPTIDLQELDGASRPQAIEKLNRACKEHGFFEVVNHGVSEHLMESMLEVAKEFFQMPEEDKMHLYSNDFRKRTFLSTSFNATKEDVLHWRDYLRHPCHPLEDHMESWPSKPPSYREITGKYATKIRELTLKLLEAISESLSLEKDHIAKALGDQNQSMQINVYPPCPQPDLTLGLGAHTDPNCLTIVQHDEVPGLQIMKDGSWFDVPSLDGAFFVNIGDQLQVISNGEYRSLVHRAITNSTKRRISIPTFYTPSFDAEIKPAPLLVARNDHVPLYVPFTYRQFLDHFYSRSLHTNTLQHFEVHAAN</sequence>
<dbReference type="PANTHER" id="PTHR47991">
    <property type="entry name" value="OXOGLUTARATE/IRON-DEPENDENT DIOXYGENASE"/>
    <property type="match status" value="1"/>
</dbReference>
<evidence type="ECO:0000259" key="5">
    <source>
        <dbReference type="PROSITE" id="PS51471"/>
    </source>
</evidence>
<dbReference type="Proteomes" id="UP000631114">
    <property type="component" value="Unassembled WGS sequence"/>
</dbReference>
<evidence type="ECO:0000256" key="1">
    <source>
        <dbReference type="ARBA" id="ARBA00008056"/>
    </source>
</evidence>
<keyword evidence="4" id="KW-0560">Oxidoreductase</keyword>
<dbReference type="InterPro" id="IPR027443">
    <property type="entry name" value="IPNS-like_sf"/>
</dbReference>
<keyword evidence="3 4" id="KW-0408">Iron</keyword>
<reference evidence="6 7" key="1">
    <citation type="submission" date="2020-10" db="EMBL/GenBank/DDBJ databases">
        <title>The Coptis chinensis genome and diversification of protoberbering-type alkaloids.</title>
        <authorList>
            <person name="Wang B."/>
            <person name="Shu S."/>
            <person name="Song C."/>
            <person name="Liu Y."/>
        </authorList>
    </citation>
    <scope>NUCLEOTIDE SEQUENCE [LARGE SCALE GENOMIC DNA]</scope>
    <source>
        <strain evidence="6">HL-2020</strain>
        <tissue evidence="6">Leaf</tissue>
    </source>
</reference>
<comment type="similarity">
    <text evidence="1 4">Belongs to the iron/ascorbate-dependent oxidoreductase family.</text>
</comment>
<evidence type="ECO:0000256" key="4">
    <source>
        <dbReference type="RuleBase" id="RU003682"/>
    </source>
</evidence>
<dbReference type="InterPro" id="IPR026992">
    <property type="entry name" value="DIOX_N"/>
</dbReference>